<dbReference type="OrthoDB" id="324632at2157"/>
<reference evidence="5 6" key="1">
    <citation type="submission" date="2012-11" db="EMBL/GenBank/DDBJ databases">
        <title>FINISHED of Natronococcus occultus SP4, DSM 3396.</title>
        <authorList>
            <consortium name="DOE Joint Genome Institute"/>
            <person name="Eisen J."/>
            <person name="Huntemann M."/>
            <person name="Wei C.-L."/>
            <person name="Han J."/>
            <person name="Detter J.C."/>
            <person name="Han C."/>
            <person name="Tapia R."/>
            <person name="Chen A."/>
            <person name="Kyrpides N."/>
            <person name="Mavromatis K."/>
            <person name="Markowitz V."/>
            <person name="Szeto E."/>
            <person name="Ivanova N."/>
            <person name="Mikhailova N."/>
            <person name="Ovchinnikova G."/>
            <person name="Pagani I."/>
            <person name="Pati A."/>
            <person name="Goodwin L."/>
            <person name="Nordberg H.P."/>
            <person name="Cantor M.N."/>
            <person name="Hua S.X."/>
            <person name="Woyke T."/>
            <person name="Eisen J."/>
            <person name="Klenk H.-P."/>
            <person name="Klenk H.-P."/>
        </authorList>
    </citation>
    <scope>NUCLEOTIDE SEQUENCE [LARGE SCALE GENOMIC DNA]</scope>
    <source>
        <strain evidence="5 6">SP4</strain>
    </source>
</reference>
<protein>
    <submittedName>
        <fullName evidence="5">Putative glycosyltransferase</fullName>
    </submittedName>
</protein>
<dbReference type="RefSeq" id="WP_015322713.1">
    <property type="nucleotide sequence ID" value="NC_019974.1"/>
</dbReference>
<keyword evidence="3 5" id="KW-0808">Transferase</keyword>
<dbReference type="InterPro" id="IPR001173">
    <property type="entry name" value="Glyco_trans_2-like"/>
</dbReference>
<dbReference type="KEGG" id="nou:Natoc_3556"/>
<evidence type="ECO:0000256" key="3">
    <source>
        <dbReference type="ARBA" id="ARBA00022679"/>
    </source>
</evidence>
<dbReference type="Pfam" id="PF00535">
    <property type="entry name" value="Glycos_transf_2"/>
    <property type="match status" value="1"/>
</dbReference>
<organism evidence="5 6">
    <name type="scientific">Natronococcus occultus SP4</name>
    <dbReference type="NCBI Taxonomy" id="694430"/>
    <lineage>
        <taxon>Archaea</taxon>
        <taxon>Methanobacteriati</taxon>
        <taxon>Methanobacteriota</taxon>
        <taxon>Stenosarchaea group</taxon>
        <taxon>Halobacteria</taxon>
        <taxon>Halobacteriales</taxon>
        <taxon>Natrialbaceae</taxon>
        <taxon>Natronococcus</taxon>
    </lineage>
</organism>
<keyword evidence="2" id="KW-0328">Glycosyltransferase</keyword>
<proteinExistence type="inferred from homology"/>
<accession>L0K4J9</accession>
<dbReference type="SUPFAM" id="SSF53448">
    <property type="entry name" value="Nucleotide-diphospho-sugar transferases"/>
    <property type="match status" value="1"/>
</dbReference>
<gene>
    <name evidence="5" type="ORF">Natoc_3556</name>
</gene>
<name>L0K4J9_9EURY</name>
<dbReference type="AlphaFoldDB" id="L0K4J9"/>
<dbReference type="eggNOG" id="arCOG01387">
    <property type="taxonomic scope" value="Archaea"/>
</dbReference>
<keyword evidence="6" id="KW-1185">Reference proteome</keyword>
<dbReference type="Proteomes" id="UP000010878">
    <property type="component" value="Chromosome"/>
</dbReference>
<dbReference type="PANTHER" id="PTHR43179">
    <property type="entry name" value="RHAMNOSYLTRANSFERASE WBBL"/>
    <property type="match status" value="1"/>
</dbReference>
<evidence type="ECO:0000256" key="1">
    <source>
        <dbReference type="ARBA" id="ARBA00006739"/>
    </source>
</evidence>
<evidence type="ECO:0000313" key="5">
    <source>
        <dbReference type="EMBL" id="AGB39279.1"/>
    </source>
</evidence>
<sequence length="320" mass="36864">MEMKTTVAVVTYDRPDHVDRLLSHLLRQRSNPDEVIVVNNGANDATRELVESQTKRFDRTSIALHHHPRSTDTSLQGGRNDAIRIANGDVICFVDDDVIPHETWLEGIERGYEWSTSAVAVGGPAPTTDEELTFQHPVVQSPTNQNHLNRFGEHRQITYKWIPPTPVETDFLIGANMSFEVDVLEEVGGFDPSYRGHPQFEELDVMAKLWKRGETIVYHPDALVYHLSASQGERDRVSYWYGRNSLRFRRQNFPETYRRSLMRLLIKPEFGPPVWRQLGGAILRDNTTYQWRLRGYIDELLLDQFDSRIGSRLTAGYAEE</sequence>
<dbReference type="HOGENOM" id="CLU_982121_0_0_2"/>
<dbReference type="InterPro" id="IPR029044">
    <property type="entry name" value="Nucleotide-diphossugar_trans"/>
</dbReference>
<dbReference type="GO" id="GO:0016757">
    <property type="term" value="F:glycosyltransferase activity"/>
    <property type="evidence" value="ECO:0007669"/>
    <property type="project" value="UniProtKB-KW"/>
</dbReference>
<evidence type="ECO:0000313" key="6">
    <source>
        <dbReference type="Proteomes" id="UP000010878"/>
    </source>
</evidence>
<dbReference type="Gene3D" id="3.90.550.10">
    <property type="entry name" value="Spore Coat Polysaccharide Biosynthesis Protein SpsA, Chain A"/>
    <property type="match status" value="1"/>
</dbReference>
<dbReference type="GeneID" id="14402242"/>
<dbReference type="PANTHER" id="PTHR43179:SF12">
    <property type="entry name" value="GALACTOFURANOSYLTRANSFERASE GLFT2"/>
    <property type="match status" value="1"/>
</dbReference>
<evidence type="ECO:0000259" key="4">
    <source>
        <dbReference type="Pfam" id="PF00535"/>
    </source>
</evidence>
<feature type="domain" description="Glycosyltransferase 2-like" evidence="4">
    <location>
        <begin position="6"/>
        <end position="148"/>
    </location>
</feature>
<dbReference type="STRING" id="694430.Natoc_3556"/>
<evidence type="ECO:0000256" key="2">
    <source>
        <dbReference type="ARBA" id="ARBA00022676"/>
    </source>
</evidence>
<comment type="similarity">
    <text evidence="1">Belongs to the glycosyltransferase 2 family.</text>
</comment>
<dbReference type="EMBL" id="CP003929">
    <property type="protein sequence ID" value="AGB39279.1"/>
    <property type="molecule type" value="Genomic_DNA"/>
</dbReference>